<evidence type="ECO:0000313" key="3">
    <source>
        <dbReference type="EMBL" id="KAF7835208.1"/>
    </source>
</evidence>
<dbReference type="PROSITE" id="PS50158">
    <property type="entry name" value="ZF_CCHC"/>
    <property type="match status" value="1"/>
</dbReference>
<keyword evidence="1" id="KW-0863">Zinc-finger</keyword>
<sequence length="344" mass="37237">MSGDEAPSTLNPSMVPFWLGDFLTWDTNDMGRWGKALRLTVTIDLTKPLKRGTLVRGRDEQLLKVFFRYERLLDFCYVCGKLGHAIKDCNSDNHDDLDDEQHLTYGPWLRASPTKVIETNLNKSGDGVRRMLFKPDAVVVGGDVAIVGCAKAVSDGVVVTDGDKPVADGGGSISVKSDEVLQAQNCIIDELAQLMDTSKWAPGDVVDVENTKVGPKPIAKSSFDKGKAIIISPMVSHLTVPGLRCSTGPSSPIDYPNSIELTCTSLKKPVLRTKRKTKGANVAGSSSIAANPSSSKFVTHDTLVEVEVVAETQGFSYCGQKRSFSDVHDLSEEAEVVKQPRLSP</sequence>
<gene>
    <name evidence="3" type="ORF">G2W53_010067</name>
</gene>
<dbReference type="Pfam" id="PF14392">
    <property type="entry name" value="zf-CCHC_4"/>
    <property type="match status" value="1"/>
</dbReference>
<dbReference type="AlphaFoldDB" id="A0A834WZ95"/>
<feature type="domain" description="CCHC-type" evidence="2">
    <location>
        <begin position="76"/>
        <end position="89"/>
    </location>
</feature>
<organism evidence="3 4">
    <name type="scientific">Senna tora</name>
    <dbReference type="NCBI Taxonomy" id="362788"/>
    <lineage>
        <taxon>Eukaryota</taxon>
        <taxon>Viridiplantae</taxon>
        <taxon>Streptophyta</taxon>
        <taxon>Embryophyta</taxon>
        <taxon>Tracheophyta</taxon>
        <taxon>Spermatophyta</taxon>
        <taxon>Magnoliopsida</taxon>
        <taxon>eudicotyledons</taxon>
        <taxon>Gunneridae</taxon>
        <taxon>Pentapetalae</taxon>
        <taxon>rosids</taxon>
        <taxon>fabids</taxon>
        <taxon>Fabales</taxon>
        <taxon>Fabaceae</taxon>
        <taxon>Caesalpinioideae</taxon>
        <taxon>Cassia clade</taxon>
        <taxon>Senna</taxon>
    </lineage>
</organism>
<reference evidence="3" key="1">
    <citation type="submission" date="2020-09" db="EMBL/GenBank/DDBJ databases">
        <title>Genome-Enabled Discovery of Anthraquinone Biosynthesis in Senna tora.</title>
        <authorList>
            <person name="Kang S.-H."/>
            <person name="Pandey R.P."/>
            <person name="Lee C.-M."/>
            <person name="Sim J.-S."/>
            <person name="Jeong J.-T."/>
            <person name="Choi B.-S."/>
            <person name="Jung M."/>
            <person name="Ginzburg D."/>
            <person name="Zhao K."/>
            <person name="Won S.Y."/>
            <person name="Oh T.-J."/>
            <person name="Yu Y."/>
            <person name="Kim N.-H."/>
            <person name="Lee O.R."/>
            <person name="Lee T.-H."/>
            <person name="Bashyal P."/>
            <person name="Kim T.-S."/>
            <person name="Lee W.-H."/>
            <person name="Kawkins C."/>
            <person name="Kim C.-K."/>
            <person name="Kim J.S."/>
            <person name="Ahn B.O."/>
            <person name="Rhee S.Y."/>
            <person name="Sohng J.K."/>
        </authorList>
    </citation>
    <scope>NUCLEOTIDE SEQUENCE</scope>
    <source>
        <tissue evidence="3">Leaf</tissue>
    </source>
</reference>
<dbReference type="GO" id="GO:0008270">
    <property type="term" value="F:zinc ion binding"/>
    <property type="evidence" value="ECO:0007669"/>
    <property type="project" value="UniProtKB-KW"/>
</dbReference>
<keyword evidence="1" id="KW-0862">Zinc</keyword>
<dbReference type="InterPro" id="IPR025836">
    <property type="entry name" value="Zn_knuckle_CX2CX4HX4C"/>
</dbReference>
<evidence type="ECO:0000256" key="1">
    <source>
        <dbReference type="PROSITE-ProRule" id="PRU00047"/>
    </source>
</evidence>
<evidence type="ECO:0000313" key="4">
    <source>
        <dbReference type="Proteomes" id="UP000634136"/>
    </source>
</evidence>
<dbReference type="OrthoDB" id="1435598at2759"/>
<keyword evidence="1" id="KW-0479">Metal-binding</keyword>
<dbReference type="GO" id="GO:0003676">
    <property type="term" value="F:nucleic acid binding"/>
    <property type="evidence" value="ECO:0007669"/>
    <property type="project" value="InterPro"/>
</dbReference>
<dbReference type="Proteomes" id="UP000634136">
    <property type="component" value="Unassembled WGS sequence"/>
</dbReference>
<dbReference type="EMBL" id="JAAIUW010000004">
    <property type="protein sequence ID" value="KAF7835208.1"/>
    <property type="molecule type" value="Genomic_DNA"/>
</dbReference>
<accession>A0A834WZ95</accession>
<protein>
    <submittedName>
        <fullName evidence="3">Cysteine desulfurase mitochondrial-like</fullName>
    </submittedName>
</protein>
<evidence type="ECO:0000259" key="2">
    <source>
        <dbReference type="PROSITE" id="PS50158"/>
    </source>
</evidence>
<comment type="caution">
    <text evidence="3">The sequence shown here is derived from an EMBL/GenBank/DDBJ whole genome shotgun (WGS) entry which is preliminary data.</text>
</comment>
<name>A0A834WZ95_9FABA</name>
<proteinExistence type="predicted"/>
<dbReference type="InterPro" id="IPR001878">
    <property type="entry name" value="Znf_CCHC"/>
</dbReference>
<keyword evidence="4" id="KW-1185">Reference proteome</keyword>